<name>A0A6M5Z1E2_9BACT</name>
<evidence type="ECO:0000313" key="4">
    <source>
        <dbReference type="Proteomes" id="UP000503447"/>
    </source>
</evidence>
<comment type="similarity">
    <text evidence="1">Belongs to the outer membrane factor (OMF) (TC 1.B.17) family.</text>
</comment>
<gene>
    <name evidence="3" type="ORF">FTUN_7784</name>
</gene>
<dbReference type="Proteomes" id="UP000503447">
    <property type="component" value="Chromosome"/>
</dbReference>
<feature type="region of interest" description="Disordered" evidence="2">
    <location>
        <begin position="587"/>
        <end position="642"/>
    </location>
</feature>
<dbReference type="SUPFAM" id="SSF56954">
    <property type="entry name" value="Outer membrane efflux proteins (OEP)"/>
    <property type="match status" value="1"/>
</dbReference>
<evidence type="ECO:0008006" key="5">
    <source>
        <dbReference type="Google" id="ProtNLM"/>
    </source>
</evidence>
<dbReference type="AlphaFoldDB" id="A0A6M5Z1E2"/>
<sequence>MPEHPLRARLGMRCRTGSQRWFFVLLCLTLATGCTYRGREATDDTVRGLAGRPYDQLPDQLRDKTGSGAGVSKTAEVASSRKAENAPAAVTPGVPTDVHTTALMEAAQDGKQPPGYQLRVPDAIPGSEAPLVNVPVNNPVAMREALRKLYVPLPPLPEEVKPLPGPNGRPYTLSDLQRIAAENSPILRQAASDVQAARGNMIQAATYPNPNVTIAEQPSNNNATGGAFGAAVDQVVVTGGKIRLATAAAKKALENAELALKRARSDLATSVRSNYYALLVSQETMRVTRSLSVLTDEVYRVQLTLAEKGGLAAAYEPAALRAQAYSARLAYLQATATYVYNWKQLVAAVGVRQLPLSEVAGRIDAAVPYYEYDRVLAQVLQAHTDVLTARNGIHQNRYVLKTNQIAPLMPNLDVQVGMYKDRVLNPLGTYHTFAVSMPLPIWDQNRGNILAAEAALARAMEEPHRVEMALTNTLANNFTNYKTNLDAVEYYRRYILPDQVRAYRGVLQRRQIDQGAQFGDLVQAQQTLATSVTTYLGLLGTLWSSVVSVADLLQTDDLFQAATPMPLPTLPDLDSLVPLPCCHPFGETGAAKPAPSPAPRMPVPAPTGRALPPPYAGPVTMTVPPGPGGPAPGPSATGGVPSAFSPFSARAAAQPASAPAVAPIVQPAVRTETLPP</sequence>
<accession>A0A6M5Z1E2</accession>
<dbReference type="PROSITE" id="PS51257">
    <property type="entry name" value="PROKAR_LIPOPROTEIN"/>
    <property type="match status" value="1"/>
</dbReference>
<dbReference type="KEGG" id="ftj:FTUN_7784"/>
<organism evidence="3 4">
    <name type="scientific">Frigoriglobus tundricola</name>
    <dbReference type="NCBI Taxonomy" id="2774151"/>
    <lineage>
        <taxon>Bacteria</taxon>
        <taxon>Pseudomonadati</taxon>
        <taxon>Planctomycetota</taxon>
        <taxon>Planctomycetia</taxon>
        <taxon>Gemmatales</taxon>
        <taxon>Gemmataceae</taxon>
        <taxon>Frigoriglobus</taxon>
    </lineage>
</organism>
<evidence type="ECO:0000256" key="2">
    <source>
        <dbReference type="SAM" id="MobiDB-lite"/>
    </source>
</evidence>
<feature type="compositionally biased region" description="Pro residues" evidence="2">
    <location>
        <begin position="624"/>
        <end position="633"/>
    </location>
</feature>
<dbReference type="EMBL" id="CP053452">
    <property type="protein sequence ID" value="QJX00160.1"/>
    <property type="molecule type" value="Genomic_DNA"/>
</dbReference>
<protein>
    <recommendedName>
        <fullName evidence="5">Heavy metal RND efflux outer membrane protein, CzcC family</fullName>
    </recommendedName>
</protein>
<dbReference type="PANTHER" id="PTHR30203:SF24">
    <property type="entry name" value="BLR4935 PROTEIN"/>
    <property type="match status" value="1"/>
</dbReference>
<feature type="compositionally biased region" description="Pro residues" evidence="2">
    <location>
        <begin position="594"/>
        <end position="616"/>
    </location>
</feature>
<evidence type="ECO:0000256" key="1">
    <source>
        <dbReference type="ARBA" id="ARBA00007613"/>
    </source>
</evidence>
<dbReference type="GO" id="GO:0015562">
    <property type="term" value="F:efflux transmembrane transporter activity"/>
    <property type="evidence" value="ECO:0007669"/>
    <property type="project" value="InterPro"/>
</dbReference>
<dbReference type="PANTHER" id="PTHR30203">
    <property type="entry name" value="OUTER MEMBRANE CATION EFFLUX PROTEIN"/>
    <property type="match status" value="1"/>
</dbReference>
<feature type="region of interest" description="Disordered" evidence="2">
    <location>
        <begin position="48"/>
        <end position="94"/>
    </location>
</feature>
<dbReference type="InterPro" id="IPR003423">
    <property type="entry name" value="OMP_efflux"/>
</dbReference>
<dbReference type="RefSeq" id="WP_171474976.1">
    <property type="nucleotide sequence ID" value="NZ_CP053452.2"/>
</dbReference>
<dbReference type="Gene3D" id="1.20.1600.10">
    <property type="entry name" value="Outer membrane efflux proteins (OEP)"/>
    <property type="match status" value="1"/>
</dbReference>
<evidence type="ECO:0000313" key="3">
    <source>
        <dbReference type="EMBL" id="QJX00160.1"/>
    </source>
</evidence>
<proteinExistence type="inferred from homology"/>
<dbReference type="InterPro" id="IPR010131">
    <property type="entry name" value="MdtP/NodT-like"/>
</dbReference>
<dbReference type="Pfam" id="PF02321">
    <property type="entry name" value="OEP"/>
    <property type="match status" value="1"/>
</dbReference>
<reference evidence="4" key="1">
    <citation type="submission" date="2020-05" db="EMBL/GenBank/DDBJ databases">
        <title>Frigoriglobus tundricola gen. nov., sp. nov., a psychrotolerant cellulolytic planctomycete of the family Gemmataceae with two divergent copies of 16S rRNA gene.</title>
        <authorList>
            <person name="Kulichevskaya I.S."/>
            <person name="Ivanova A.A."/>
            <person name="Naumoff D.G."/>
            <person name="Beletsky A.V."/>
            <person name="Rijpstra W.I.C."/>
            <person name="Sinninghe Damste J.S."/>
            <person name="Mardanov A.V."/>
            <person name="Ravin N.V."/>
            <person name="Dedysh S.N."/>
        </authorList>
    </citation>
    <scope>NUCLEOTIDE SEQUENCE [LARGE SCALE GENOMIC DNA]</scope>
    <source>
        <strain evidence="4">PL17</strain>
    </source>
</reference>
<keyword evidence="4" id="KW-1185">Reference proteome</keyword>